<keyword evidence="4" id="KW-1185">Reference proteome</keyword>
<dbReference type="PANTHER" id="PTHR39952">
    <property type="entry name" value="FI02073P"/>
    <property type="match status" value="1"/>
</dbReference>
<accession>A0ABP0FIX3</accession>
<gene>
    <name evidence="3" type="ORF">CVLEPA_LOCUS8217</name>
</gene>
<comment type="caution">
    <text evidence="3">The sequence shown here is derived from an EMBL/GenBank/DDBJ whole genome shotgun (WGS) entry which is preliminary data.</text>
</comment>
<evidence type="ECO:0000313" key="4">
    <source>
        <dbReference type="Proteomes" id="UP001642483"/>
    </source>
</evidence>
<feature type="transmembrane region" description="Helical" evidence="2">
    <location>
        <begin position="45"/>
        <end position="71"/>
    </location>
</feature>
<dbReference type="Proteomes" id="UP001642483">
    <property type="component" value="Unassembled WGS sequence"/>
</dbReference>
<protein>
    <submittedName>
        <fullName evidence="3">Uncharacterized protein</fullName>
    </submittedName>
</protein>
<reference evidence="3 4" key="1">
    <citation type="submission" date="2024-02" db="EMBL/GenBank/DDBJ databases">
        <authorList>
            <person name="Daric V."/>
            <person name="Darras S."/>
        </authorList>
    </citation>
    <scope>NUCLEOTIDE SEQUENCE [LARGE SCALE GENOMIC DNA]</scope>
</reference>
<evidence type="ECO:0000313" key="3">
    <source>
        <dbReference type="EMBL" id="CAK8678287.1"/>
    </source>
</evidence>
<dbReference type="EMBL" id="CAWYQH010000046">
    <property type="protein sequence ID" value="CAK8678287.1"/>
    <property type="molecule type" value="Genomic_DNA"/>
</dbReference>
<keyword evidence="2" id="KW-0812">Transmembrane</keyword>
<keyword evidence="2" id="KW-1133">Transmembrane helix</keyword>
<feature type="transmembrane region" description="Helical" evidence="2">
    <location>
        <begin position="114"/>
        <end position="140"/>
    </location>
</feature>
<feature type="coiled-coil region" evidence="1">
    <location>
        <begin position="398"/>
        <end position="432"/>
    </location>
</feature>
<sequence>MNRQTFSQRRIVDDYPFQGKGIHDDAEAKSEEIILSDNGKNCTNVLLIILSILQMGAGVVLGIVVAILTSVPRKVAEPLHHPLPVYVPAVVTLLSGFCIVVTTKFINAYMVLSGIFLCMSSGVLCLANLLSTVITALPLYTSFQFYRYNVEQQICTAFTRFPPELNTTLDAGFLFLEVPDCSAVKYTLPQISVIVSVLCSIASLSAVTSCFVLATLLCPPTLNIFQEEWEMNDLSELCNNNTVGSEEGNPSRCGCQHTLEHRDTLRQINQSRQHQNQNVTGLPVFLLDNQSQAFVSWSHYPPHSRPITSDTENSQLTKCYRGIRGQGSKHSEVAAISSTISLFPAQAKRRSASYRCNQPHTSIYHHTAFLDDMQTFYSMPSHHLRRGIYCDDNLAAVCDMLLKQQDRLQECNKQLEKTNKEINTTCSKFNRELPQPPPYCDLSLGNRYANTTDDQCDFKPIAVESEDETTF</sequence>
<dbReference type="PANTHER" id="PTHR39952:SF1">
    <property type="match status" value="1"/>
</dbReference>
<name>A0ABP0FIX3_CLALP</name>
<feature type="transmembrane region" description="Helical" evidence="2">
    <location>
        <begin position="83"/>
        <end position="102"/>
    </location>
</feature>
<evidence type="ECO:0000256" key="2">
    <source>
        <dbReference type="SAM" id="Phobius"/>
    </source>
</evidence>
<keyword evidence="2" id="KW-0472">Membrane</keyword>
<keyword evidence="1" id="KW-0175">Coiled coil</keyword>
<proteinExistence type="predicted"/>
<evidence type="ECO:0000256" key="1">
    <source>
        <dbReference type="SAM" id="Coils"/>
    </source>
</evidence>
<organism evidence="3 4">
    <name type="scientific">Clavelina lepadiformis</name>
    <name type="common">Light-bulb sea squirt</name>
    <name type="synonym">Ascidia lepadiformis</name>
    <dbReference type="NCBI Taxonomy" id="159417"/>
    <lineage>
        <taxon>Eukaryota</taxon>
        <taxon>Metazoa</taxon>
        <taxon>Chordata</taxon>
        <taxon>Tunicata</taxon>
        <taxon>Ascidiacea</taxon>
        <taxon>Aplousobranchia</taxon>
        <taxon>Clavelinidae</taxon>
        <taxon>Clavelina</taxon>
    </lineage>
</organism>